<dbReference type="SMART" id="SM00382">
    <property type="entry name" value="AAA"/>
    <property type="match status" value="1"/>
</dbReference>
<evidence type="ECO:0000313" key="6">
    <source>
        <dbReference type="EMBL" id="SQA17976.1"/>
    </source>
</evidence>
<evidence type="ECO:0000256" key="3">
    <source>
        <dbReference type="ARBA" id="ARBA00022741"/>
    </source>
</evidence>
<dbReference type="SUPFAM" id="SSF52540">
    <property type="entry name" value="P-loop containing nucleoside triphosphate hydrolases"/>
    <property type="match status" value="1"/>
</dbReference>
<organism evidence="6 7">
    <name type="scientific">Streptococcus agalactiae</name>
    <dbReference type="NCBI Taxonomy" id="1311"/>
    <lineage>
        <taxon>Bacteria</taxon>
        <taxon>Bacillati</taxon>
        <taxon>Bacillota</taxon>
        <taxon>Bacilli</taxon>
        <taxon>Lactobacillales</taxon>
        <taxon>Streptococcaceae</taxon>
        <taxon>Streptococcus</taxon>
    </lineage>
</organism>
<dbReference type="EMBL" id="UAVB01000001">
    <property type="protein sequence ID" value="SQA17976.1"/>
    <property type="molecule type" value="Genomic_DNA"/>
</dbReference>
<keyword evidence="3" id="KW-0547">Nucleotide-binding</keyword>
<dbReference type="PANTHER" id="PTHR42798">
    <property type="entry name" value="LIPOPROTEIN-RELEASING SYSTEM ATP-BINDING PROTEIN LOLD"/>
    <property type="match status" value="1"/>
</dbReference>
<keyword evidence="6" id="KW-0378">Hydrolase</keyword>
<dbReference type="GO" id="GO:0016887">
    <property type="term" value="F:ATP hydrolysis activity"/>
    <property type="evidence" value="ECO:0007669"/>
    <property type="project" value="InterPro"/>
</dbReference>
<comment type="caution">
    <text evidence="6">The sequence shown here is derived from an EMBL/GenBank/DDBJ whole genome shotgun (WGS) entry which is preliminary data.</text>
</comment>
<dbReference type="GO" id="GO:0005524">
    <property type="term" value="F:ATP binding"/>
    <property type="evidence" value="ECO:0007669"/>
    <property type="project" value="UniProtKB-KW"/>
</dbReference>
<dbReference type="Gene3D" id="3.40.50.300">
    <property type="entry name" value="P-loop containing nucleotide triphosphate hydrolases"/>
    <property type="match status" value="1"/>
</dbReference>
<dbReference type="InterPro" id="IPR017871">
    <property type="entry name" value="ABC_transporter-like_CS"/>
</dbReference>
<dbReference type="InterPro" id="IPR027417">
    <property type="entry name" value="P-loop_NTPase"/>
</dbReference>
<protein>
    <submittedName>
        <fullName evidence="6">Heme efflux system ATPase HrtA</fullName>
        <ecNumber evidence="6">3.6.3.-</ecNumber>
    </submittedName>
</protein>
<evidence type="ECO:0000313" key="7">
    <source>
        <dbReference type="Proteomes" id="UP000250200"/>
    </source>
</evidence>
<dbReference type="PANTHER" id="PTHR42798:SF6">
    <property type="entry name" value="CELL DIVISION ATP-BINDING PROTEIN FTSE"/>
    <property type="match status" value="1"/>
</dbReference>
<keyword evidence="2" id="KW-0813">Transport</keyword>
<dbReference type="InterPro" id="IPR017911">
    <property type="entry name" value="MacB-like_ATP-bd"/>
</dbReference>
<dbReference type="Proteomes" id="UP000250200">
    <property type="component" value="Unassembled WGS sequence"/>
</dbReference>
<dbReference type="PROSITE" id="PS50893">
    <property type="entry name" value="ABC_TRANSPORTER_2"/>
    <property type="match status" value="1"/>
</dbReference>
<dbReference type="GO" id="GO:0022857">
    <property type="term" value="F:transmembrane transporter activity"/>
    <property type="evidence" value="ECO:0007669"/>
    <property type="project" value="UniProtKB-ARBA"/>
</dbReference>
<dbReference type="GO" id="GO:0098796">
    <property type="term" value="C:membrane protein complex"/>
    <property type="evidence" value="ECO:0007669"/>
    <property type="project" value="UniProtKB-ARBA"/>
</dbReference>
<dbReference type="GO" id="GO:0006865">
    <property type="term" value="P:amino acid transport"/>
    <property type="evidence" value="ECO:0007669"/>
    <property type="project" value="UniProtKB-KW"/>
</dbReference>
<evidence type="ECO:0000256" key="5">
    <source>
        <dbReference type="ARBA" id="ARBA00022970"/>
    </source>
</evidence>
<comment type="similarity">
    <text evidence="1">Belongs to the ABC transporter superfamily.</text>
</comment>
<keyword evidence="5" id="KW-0029">Amino-acid transport</keyword>
<dbReference type="FunFam" id="3.40.50.300:FF:000032">
    <property type="entry name" value="Export ABC transporter ATP-binding protein"/>
    <property type="match status" value="1"/>
</dbReference>
<sequence>MSAILELKHISKHYLDGDELLSILDNLDLSVSAGEFVAILGPSGSGKSTLLSIAGLLLGADQGSLYVNHENVTDLSQRQRTQLRREALGFIFQSHQLLPYLTIQEQLQQEARFVKHYDKKTSLEEINKLLSDLGIEQCAHKYPNQLSGGQKQRAAIARAFINHPKVILADEPTASLDEERGRQVTELIRQEVKSHNTAAIMVTHDERVLDLVDTVYRLKDGKLVKENF</sequence>
<dbReference type="Pfam" id="PF00005">
    <property type="entry name" value="ABC_tran"/>
    <property type="match status" value="1"/>
</dbReference>
<gene>
    <name evidence="6" type="primary">macB_1</name>
    <name evidence="6" type="ORF">NCTC8181_00961</name>
</gene>
<name>A0A2X2LJ87_STRAG</name>
<dbReference type="InterPro" id="IPR003439">
    <property type="entry name" value="ABC_transporter-like_ATP-bd"/>
</dbReference>
<dbReference type="AlphaFoldDB" id="A0A2X2LJ87"/>
<keyword evidence="4" id="KW-0067">ATP-binding</keyword>
<dbReference type="InterPro" id="IPR003593">
    <property type="entry name" value="AAA+_ATPase"/>
</dbReference>
<reference evidence="6 7" key="1">
    <citation type="submission" date="2018-06" db="EMBL/GenBank/DDBJ databases">
        <authorList>
            <consortium name="Pathogen Informatics"/>
            <person name="Doyle S."/>
        </authorList>
    </citation>
    <scope>NUCLEOTIDE SEQUENCE [LARGE SCALE GENOMIC DNA]</scope>
    <source>
        <strain evidence="6 7">NCTC8181</strain>
    </source>
</reference>
<accession>A0A2X2LJ87</accession>
<evidence type="ECO:0000256" key="2">
    <source>
        <dbReference type="ARBA" id="ARBA00022448"/>
    </source>
</evidence>
<dbReference type="RefSeq" id="WP_001274146.1">
    <property type="nucleotide sequence ID" value="NZ_CAACXY010000016.1"/>
</dbReference>
<dbReference type="PROSITE" id="PS00211">
    <property type="entry name" value="ABC_TRANSPORTER_1"/>
    <property type="match status" value="1"/>
</dbReference>
<evidence type="ECO:0000256" key="4">
    <source>
        <dbReference type="ARBA" id="ARBA00022840"/>
    </source>
</evidence>
<dbReference type="EC" id="3.6.3.-" evidence="6"/>
<proteinExistence type="inferred from homology"/>
<evidence type="ECO:0000256" key="1">
    <source>
        <dbReference type="ARBA" id="ARBA00005417"/>
    </source>
</evidence>
<dbReference type="CDD" id="cd03255">
    <property type="entry name" value="ABC_MJ0796_LolCDE_FtsE"/>
    <property type="match status" value="1"/>
</dbReference>